<dbReference type="Gene3D" id="2.60.40.10">
    <property type="entry name" value="Immunoglobulins"/>
    <property type="match status" value="2"/>
</dbReference>
<evidence type="ECO:0000256" key="7">
    <source>
        <dbReference type="ARBA" id="ARBA00023130"/>
    </source>
</evidence>
<protein>
    <submittedName>
        <fullName evidence="16">SLAM family member 9</fullName>
    </submittedName>
</protein>
<dbReference type="GO" id="GO:0045087">
    <property type="term" value="P:innate immune response"/>
    <property type="evidence" value="ECO:0007669"/>
    <property type="project" value="UniProtKB-KW"/>
</dbReference>
<dbReference type="GO" id="GO:0009897">
    <property type="term" value="C:external side of plasma membrane"/>
    <property type="evidence" value="ECO:0007669"/>
    <property type="project" value="TreeGrafter"/>
</dbReference>
<evidence type="ECO:0000256" key="5">
    <source>
        <dbReference type="ARBA" id="ARBA00022859"/>
    </source>
</evidence>
<keyword evidence="7" id="KW-1064">Adaptive immunity</keyword>
<dbReference type="AlphaFoldDB" id="A0A3Q7R9K1"/>
<evidence type="ECO:0000313" key="15">
    <source>
        <dbReference type="Proteomes" id="UP001652641"/>
    </source>
</evidence>
<evidence type="ECO:0000256" key="13">
    <source>
        <dbReference type="SAM" id="SignalP"/>
    </source>
</evidence>
<dbReference type="CTD" id="89886"/>
<keyword evidence="10" id="KW-0325">Glycoprotein</keyword>
<keyword evidence="2" id="KW-0399">Innate immunity</keyword>
<reference key="1">
    <citation type="submission" date="2019-01" db="UniProtKB">
        <authorList>
            <consortium name="RefSeq"/>
        </authorList>
    </citation>
    <scope>IDENTIFICATION</scope>
</reference>
<dbReference type="InterPro" id="IPR013783">
    <property type="entry name" value="Ig-like_fold"/>
</dbReference>
<dbReference type="KEGG" id="vvp:112910127"/>
<evidence type="ECO:0000313" key="16">
    <source>
        <dbReference type="RefSeq" id="XP_025842167.1"/>
    </source>
</evidence>
<evidence type="ECO:0000256" key="12">
    <source>
        <dbReference type="SAM" id="Phobius"/>
    </source>
</evidence>
<proteinExistence type="predicted"/>
<evidence type="ECO:0000256" key="2">
    <source>
        <dbReference type="ARBA" id="ARBA00022588"/>
    </source>
</evidence>
<keyword evidence="9" id="KW-1015">Disulfide bond</keyword>
<dbReference type="RefSeq" id="XP_025842167.1">
    <property type="nucleotide sequence ID" value="XM_025986382.2"/>
</dbReference>
<keyword evidence="3 12" id="KW-0812">Transmembrane</keyword>
<keyword evidence="4 13" id="KW-0732">Signal</keyword>
<dbReference type="PANTHER" id="PTHR12080:SF18">
    <property type="entry name" value="SLAM FAMILY MEMBER 9"/>
    <property type="match status" value="1"/>
</dbReference>
<evidence type="ECO:0000256" key="4">
    <source>
        <dbReference type="ARBA" id="ARBA00022729"/>
    </source>
</evidence>
<feature type="domain" description="Ig-like" evidence="14">
    <location>
        <begin position="135"/>
        <end position="210"/>
    </location>
</feature>
<dbReference type="PROSITE" id="PS50835">
    <property type="entry name" value="IG_LIKE"/>
    <property type="match status" value="1"/>
</dbReference>
<accession>A0A3Q7R9K1</accession>
<dbReference type="InterPro" id="IPR013106">
    <property type="entry name" value="Ig_V-set"/>
</dbReference>
<keyword evidence="15" id="KW-1185">Reference proteome</keyword>
<organism evidence="15 16">
    <name type="scientific">Vulpes vulpes</name>
    <name type="common">Red fox</name>
    <dbReference type="NCBI Taxonomy" id="9627"/>
    <lineage>
        <taxon>Eukaryota</taxon>
        <taxon>Metazoa</taxon>
        <taxon>Chordata</taxon>
        <taxon>Craniata</taxon>
        <taxon>Vertebrata</taxon>
        <taxon>Euteleostomi</taxon>
        <taxon>Mammalia</taxon>
        <taxon>Eutheria</taxon>
        <taxon>Laurasiatheria</taxon>
        <taxon>Carnivora</taxon>
        <taxon>Caniformia</taxon>
        <taxon>Canidae</taxon>
        <taxon>Vulpes</taxon>
    </lineage>
</organism>
<dbReference type="InterPro" id="IPR015631">
    <property type="entry name" value="CD2/SLAM_rcpt"/>
</dbReference>
<evidence type="ECO:0000256" key="9">
    <source>
        <dbReference type="ARBA" id="ARBA00023157"/>
    </source>
</evidence>
<feature type="transmembrane region" description="Helical" evidence="12">
    <location>
        <begin position="234"/>
        <end position="255"/>
    </location>
</feature>
<evidence type="ECO:0000256" key="11">
    <source>
        <dbReference type="ARBA" id="ARBA00023319"/>
    </source>
</evidence>
<evidence type="ECO:0000256" key="3">
    <source>
        <dbReference type="ARBA" id="ARBA00022692"/>
    </source>
</evidence>
<dbReference type="GO" id="GO:0042110">
    <property type="term" value="P:T cell activation"/>
    <property type="evidence" value="ECO:0007669"/>
    <property type="project" value="TreeGrafter"/>
</dbReference>
<reference evidence="16" key="2">
    <citation type="submission" date="2025-08" db="UniProtKB">
        <authorList>
            <consortium name="RefSeq"/>
        </authorList>
    </citation>
    <scope>IDENTIFICATION</scope>
    <source>
        <tissue evidence="16">Cell line</tissue>
    </source>
</reference>
<dbReference type="CDD" id="cd16842">
    <property type="entry name" value="Ig_SLAM-like_N"/>
    <property type="match status" value="1"/>
</dbReference>
<dbReference type="Pfam" id="PF07686">
    <property type="entry name" value="V-set"/>
    <property type="match status" value="1"/>
</dbReference>
<feature type="signal peptide" evidence="13">
    <location>
        <begin position="1"/>
        <end position="18"/>
    </location>
</feature>
<keyword evidence="6 12" id="KW-1133">Transmembrane helix</keyword>
<keyword evidence="11" id="KW-0393">Immunoglobulin domain</keyword>
<feature type="chain" id="PRO_5018604184" evidence="13">
    <location>
        <begin position="19"/>
        <end position="287"/>
    </location>
</feature>
<dbReference type="InterPro" id="IPR007110">
    <property type="entry name" value="Ig-like_dom"/>
</dbReference>
<evidence type="ECO:0000256" key="10">
    <source>
        <dbReference type="ARBA" id="ARBA00023180"/>
    </source>
</evidence>
<dbReference type="GO" id="GO:0002250">
    <property type="term" value="P:adaptive immune response"/>
    <property type="evidence" value="ECO:0007669"/>
    <property type="project" value="UniProtKB-KW"/>
</dbReference>
<evidence type="ECO:0000256" key="1">
    <source>
        <dbReference type="ARBA" id="ARBA00004479"/>
    </source>
</evidence>
<dbReference type="PANTHER" id="PTHR12080">
    <property type="entry name" value="SIGNALING LYMPHOCYTIC ACTIVATION MOLECULE"/>
    <property type="match status" value="1"/>
</dbReference>
<dbReference type="FunFam" id="2.60.40.10:FF:000820">
    <property type="entry name" value="SLAM family member 7"/>
    <property type="match status" value="1"/>
</dbReference>
<gene>
    <name evidence="16" type="primary">SLAMF9</name>
</gene>
<dbReference type="GeneID" id="112910127"/>
<evidence type="ECO:0000259" key="14">
    <source>
        <dbReference type="PROSITE" id="PS50835"/>
    </source>
</evidence>
<dbReference type="Proteomes" id="UP001652641">
    <property type="component" value="Chromosome 5"/>
</dbReference>
<name>A0A3Q7R9K1_VULVU</name>
<sequence>MGALPWLLLLLLLRAAEGYSGDDVDAEEVVGVLQESISLPVEIPADEEVENIIWSSSASLAVVIPGREGQPTKIVLTNPRYQRRVSLVGPNYSLHISNLSWEDSGLYYAQVNLRTSQASTMQRYSLRIYRRLAEPHVSVNFEMAAEESCNLSLACSVEEAGQDVTYSWISREDCRDTVHEGSALSASWRPGDSVPSYTCRATNPVSTIYSQPIPARSFCADPRFPEETSTYSCLLAKGLLLLLLFTILGAGLWCVRAQRGCQAPRTRKLERNRLRLRRKEQLSPSLA</sequence>
<keyword evidence="8 12" id="KW-0472">Membrane</keyword>
<dbReference type="InterPro" id="IPR036179">
    <property type="entry name" value="Ig-like_dom_sf"/>
</dbReference>
<evidence type="ECO:0000256" key="6">
    <source>
        <dbReference type="ARBA" id="ARBA00022989"/>
    </source>
</evidence>
<evidence type="ECO:0000256" key="8">
    <source>
        <dbReference type="ARBA" id="ARBA00023136"/>
    </source>
</evidence>
<keyword evidence="5" id="KW-0391">Immunity</keyword>
<dbReference type="STRING" id="9627.ENSVVUP00000022195"/>
<comment type="subcellular location">
    <subcellularLocation>
        <location evidence="1">Membrane</location>
        <topology evidence="1">Single-pass type I membrane protein</topology>
    </subcellularLocation>
</comment>
<dbReference type="SUPFAM" id="SSF48726">
    <property type="entry name" value="Immunoglobulin"/>
    <property type="match status" value="1"/>
</dbReference>